<accession>A0ABW0RR67</accession>
<sequence>MRNLANTLQESADAATAGDYAKALECLIWIHDNPDPSDPRSELFRRFSGFPALGMLARVHEPAKAKLIELVTAKRDQVAAGLADDATKADLRALEKYLRDLEA</sequence>
<name>A0ABW0RR67_9BURK</name>
<protein>
    <submittedName>
        <fullName evidence="1">Uncharacterized protein</fullName>
    </submittedName>
</protein>
<comment type="caution">
    <text evidence="1">The sequence shown here is derived from an EMBL/GenBank/DDBJ whole genome shotgun (WGS) entry which is preliminary data.</text>
</comment>
<dbReference type="Proteomes" id="UP001596086">
    <property type="component" value="Unassembled WGS sequence"/>
</dbReference>
<reference evidence="2" key="1">
    <citation type="journal article" date="2019" name="Int. J. Syst. Evol. Microbiol.">
        <title>The Global Catalogue of Microorganisms (GCM) 10K type strain sequencing project: providing services to taxonomists for standard genome sequencing and annotation.</title>
        <authorList>
            <consortium name="The Broad Institute Genomics Platform"/>
            <consortium name="The Broad Institute Genome Sequencing Center for Infectious Disease"/>
            <person name="Wu L."/>
            <person name="Ma J."/>
        </authorList>
    </citation>
    <scope>NUCLEOTIDE SEQUENCE [LARGE SCALE GENOMIC DNA]</scope>
    <source>
        <strain evidence="2">CGMCC 4.5798</strain>
    </source>
</reference>
<proteinExistence type="predicted"/>
<gene>
    <name evidence="1" type="ORF">ACFPO9_02185</name>
</gene>
<dbReference type="EMBL" id="JBHSMZ010000001">
    <property type="protein sequence ID" value="MFC5547321.1"/>
    <property type="molecule type" value="Genomic_DNA"/>
</dbReference>
<evidence type="ECO:0000313" key="2">
    <source>
        <dbReference type="Proteomes" id="UP001596086"/>
    </source>
</evidence>
<evidence type="ECO:0000313" key="1">
    <source>
        <dbReference type="EMBL" id="MFC5547321.1"/>
    </source>
</evidence>
<organism evidence="1 2">
    <name type="scientific">Massilia aerilata</name>
    <dbReference type="NCBI Taxonomy" id="453817"/>
    <lineage>
        <taxon>Bacteria</taxon>
        <taxon>Pseudomonadati</taxon>
        <taxon>Pseudomonadota</taxon>
        <taxon>Betaproteobacteria</taxon>
        <taxon>Burkholderiales</taxon>
        <taxon>Oxalobacteraceae</taxon>
        <taxon>Telluria group</taxon>
        <taxon>Massilia</taxon>
    </lineage>
</organism>
<keyword evidence="2" id="KW-1185">Reference proteome</keyword>
<dbReference type="RefSeq" id="WP_379766377.1">
    <property type="nucleotide sequence ID" value="NZ_JBHSMZ010000001.1"/>
</dbReference>